<keyword evidence="2" id="KW-0732">Signal</keyword>
<protein>
    <recommendedName>
        <fullName evidence="5">Secreted protein</fullName>
    </recommendedName>
</protein>
<evidence type="ECO:0000313" key="3">
    <source>
        <dbReference type="EMBL" id="UWP86075.1"/>
    </source>
</evidence>
<dbReference type="EMBL" id="CP073720">
    <property type="protein sequence ID" value="UWP86075.1"/>
    <property type="molecule type" value="Genomic_DNA"/>
</dbReference>
<dbReference type="Proteomes" id="UP001059617">
    <property type="component" value="Chromosome"/>
</dbReference>
<keyword evidence="4" id="KW-1185">Reference proteome</keyword>
<evidence type="ECO:0000256" key="1">
    <source>
        <dbReference type="SAM" id="MobiDB-lite"/>
    </source>
</evidence>
<name>A0ABY5W9L5_9ACTN</name>
<reference evidence="3" key="1">
    <citation type="submission" date="2021-04" db="EMBL/GenBank/DDBJ databases">
        <authorList>
            <person name="Hartkoorn R.C."/>
            <person name="Beaudoing E."/>
            <person name="Hot D."/>
        </authorList>
    </citation>
    <scope>NUCLEOTIDE SEQUENCE</scope>
    <source>
        <strain evidence="3">NRRL B-16292</strain>
    </source>
</reference>
<organism evidence="3 4">
    <name type="scientific">Dactylosporangium fulvum</name>
    <dbReference type="NCBI Taxonomy" id="53359"/>
    <lineage>
        <taxon>Bacteria</taxon>
        <taxon>Bacillati</taxon>
        <taxon>Actinomycetota</taxon>
        <taxon>Actinomycetes</taxon>
        <taxon>Micromonosporales</taxon>
        <taxon>Micromonosporaceae</taxon>
        <taxon>Dactylosporangium</taxon>
    </lineage>
</organism>
<evidence type="ECO:0000256" key="2">
    <source>
        <dbReference type="SAM" id="SignalP"/>
    </source>
</evidence>
<feature type="region of interest" description="Disordered" evidence="1">
    <location>
        <begin position="79"/>
        <end position="102"/>
    </location>
</feature>
<evidence type="ECO:0000313" key="4">
    <source>
        <dbReference type="Proteomes" id="UP001059617"/>
    </source>
</evidence>
<gene>
    <name evidence="3" type="ORF">Dfulv_18260</name>
</gene>
<feature type="chain" id="PRO_5045739964" description="Secreted protein" evidence="2">
    <location>
        <begin position="45"/>
        <end position="258"/>
    </location>
</feature>
<sequence>MSTYGSAERLEDGMRNKKYRRWRPLLTVVLVCAAVAAGTGPAGAQAPDGQGSPLVRIVDGPHGHVAVAAGWVRDKAALDRPERSDPGGPGPATPGAGPVVASNNQWLAGSRRTTARPRGGAPGLISASGRTFVQAPYLAYYASFTQTSSRVAWLGRSPWAADSIRHTDRWRVDSFGDPFTFAGAPDSAVARRDPGSLEVSWSTTVSGTWLSEHTWDRVDFMPTGHFGEVYRISHSVTGVFQFGSAFYQVDEEADAFTW</sequence>
<proteinExistence type="predicted"/>
<evidence type="ECO:0008006" key="5">
    <source>
        <dbReference type="Google" id="ProtNLM"/>
    </source>
</evidence>
<dbReference type="RefSeq" id="WP_259864937.1">
    <property type="nucleotide sequence ID" value="NZ_BAAAST010000046.1"/>
</dbReference>
<reference evidence="3" key="2">
    <citation type="submission" date="2022-09" db="EMBL/GenBank/DDBJ databases">
        <title>Biosynthetic gene clusters of Dactylosporangioum fulvum.</title>
        <authorList>
            <person name="Caradec T."/>
        </authorList>
    </citation>
    <scope>NUCLEOTIDE SEQUENCE</scope>
    <source>
        <strain evidence="3">NRRL B-16292</strain>
    </source>
</reference>
<accession>A0ABY5W9L5</accession>
<feature type="signal peptide" evidence="2">
    <location>
        <begin position="1"/>
        <end position="44"/>
    </location>
</feature>